<dbReference type="PIRSF" id="PIRSF036427">
    <property type="entry name" value="Precrrn-2_mtase"/>
    <property type="match status" value="1"/>
</dbReference>
<dbReference type="GO" id="GO:0030788">
    <property type="term" value="F:precorrin-2 C20-methyltransferase activity"/>
    <property type="evidence" value="ECO:0007669"/>
    <property type="project" value="InterPro"/>
</dbReference>
<accession>A0A1T4QT09</accession>
<feature type="domain" description="Tetrapyrrole methylase" evidence="8">
    <location>
        <begin position="4"/>
        <end position="209"/>
    </location>
</feature>
<dbReference type="Pfam" id="PF00590">
    <property type="entry name" value="TP_methylase"/>
    <property type="match status" value="1"/>
</dbReference>
<reference evidence="9 10" key="1">
    <citation type="submission" date="2017-02" db="EMBL/GenBank/DDBJ databases">
        <authorList>
            <person name="Peterson S.W."/>
        </authorList>
    </citation>
    <scope>NUCLEOTIDE SEQUENCE [LARGE SCALE GENOMIC DNA]</scope>
    <source>
        <strain evidence="9 10">ATCC 17233</strain>
    </source>
</reference>
<comment type="similarity">
    <text evidence="2 7">Belongs to the precorrin methyltransferase family.</text>
</comment>
<dbReference type="Gene3D" id="3.40.1010.10">
    <property type="entry name" value="Cobalt-precorrin-4 Transmethylase, Domain 1"/>
    <property type="match status" value="1"/>
</dbReference>
<evidence type="ECO:0000313" key="10">
    <source>
        <dbReference type="Proteomes" id="UP000189857"/>
    </source>
</evidence>
<dbReference type="InterPro" id="IPR012382">
    <property type="entry name" value="CobI/CbiL"/>
</dbReference>
<evidence type="ECO:0000259" key="8">
    <source>
        <dbReference type="Pfam" id="PF00590"/>
    </source>
</evidence>
<comment type="pathway">
    <text evidence="1">Cofactor biosynthesis; adenosylcobalamin biosynthesis.</text>
</comment>
<dbReference type="InterPro" id="IPR014776">
    <property type="entry name" value="4pyrrole_Mease_sub2"/>
</dbReference>
<evidence type="ECO:0000256" key="2">
    <source>
        <dbReference type="ARBA" id="ARBA00005879"/>
    </source>
</evidence>
<proteinExistence type="inferred from homology"/>
<dbReference type="Gene3D" id="3.30.950.10">
    <property type="entry name" value="Methyltransferase, Cobalt-precorrin-4 Transmethylase, Domain 2"/>
    <property type="match status" value="1"/>
</dbReference>
<evidence type="ECO:0000256" key="5">
    <source>
        <dbReference type="ARBA" id="ARBA00022679"/>
    </source>
</evidence>
<keyword evidence="3" id="KW-0169">Cobalamin biosynthesis</keyword>
<dbReference type="RefSeq" id="WP_078788280.1">
    <property type="nucleotide sequence ID" value="NZ_FMTO01000026.1"/>
</dbReference>
<name>A0A1T4QT09_9FIRM</name>
<protein>
    <submittedName>
        <fullName evidence="9">Precorrin-2/cobalt-factor-2 C20-methyltransferase</fullName>
    </submittedName>
</protein>
<gene>
    <name evidence="9" type="ORF">SAMN02745110_02508</name>
</gene>
<dbReference type="PANTHER" id="PTHR43467">
    <property type="entry name" value="COBALT-PRECORRIN-2 C(20)-METHYLTRANSFERASE"/>
    <property type="match status" value="1"/>
</dbReference>
<dbReference type="GO" id="GO:0009236">
    <property type="term" value="P:cobalamin biosynthetic process"/>
    <property type="evidence" value="ECO:0007669"/>
    <property type="project" value="UniProtKB-UniRule"/>
</dbReference>
<dbReference type="Proteomes" id="UP000189857">
    <property type="component" value="Unassembled WGS sequence"/>
</dbReference>
<dbReference type="EMBL" id="FUXA01000026">
    <property type="protein sequence ID" value="SKA06860.1"/>
    <property type="molecule type" value="Genomic_DNA"/>
</dbReference>
<dbReference type="InterPro" id="IPR000878">
    <property type="entry name" value="4pyrrol_Mease"/>
</dbReference>
<dbReference type="InterPro" id="IPR014777">
    <property type="entry name" value="4pyrrole_Mease_sub1"/>
</dbReference>
<evidence type="ECO:0000256" key="6">
    <source>
        <dbReference type="ARBA" id="ARBA00022691"/>
    </source>
</evidence>
<keyword evidence="10" id="KW-1185">Reference proteome</keyword>
<dbReference type="OrthoDB" id="9804789at2"/>
<evidence type="ECO:0000256" key="4">
    <source>
        <dbReference type="ARBA" id="ARBA00022603"/>
    </source>
</evidence>
<evidence type="ECO:0000256" key="7">
    <source>
        <dbReference type="PIRNR" id="PIRNR036427"/>
    </source>
</evidence>
<dbReference type="InterPro" id="IPR006364">
    <property type="entry name" value="CobI/CbiL/CobIJ_dom"/>
</dbReference>
<dbReference type="CDD" id="cd11645">
    <property type="entry name" value="Precorrin_2_C20_MT"/>
    <property type="match status" value="1"/>
</dbReference>
<keyword evidence="6" id="KW-0949">S-adenosyl-L-methionine</keyword>
<dbReference type="NCBIfam" id="TIGR01467">
    <property type="entry name" value="cobI_cbiL"/>
    <property type="match status" value="1"/>
</dbReference>
<evidence type="ECO:0000256" key="3">
    <source>
        <dbReference type="ARBA" id="ARBA00022573"/>
    </source>
</evidence>
<dbReference type="GO" id="GO:0032259">
    <property type="term" value="P:methylation"/>
    <property type="evidence" value="ECO:0007669"/>
    <property type="project" value="UniProtKB-KW"/>
</dbReference>
<dbReference type="UniPathway" id="UPA00148"/>
<evidence type="ECO:0000256" key="1">
    <source>
        <dbReference type="ARBA" id="ARBA00004953"/>
    </source>
</evidence>
<dbReference type="AlphaFoldDB" id="A0A1T4QT09"/>
<dbReference type="SUPFAM" id="SSF53790">
    <property type="entry name" value="Tetrapyrrole methylase"/>
    <property type="match status" value="1"/>
</dbReference>
<sequence length="228" mass="25198">MAGKIYGVGVGVGDPEDLTLKAIKIIKGSDVLVCPRKDQDKCRAYQIVKQVIPEVDEIETISFEFEMIKDKVRLENIYEDIYKTVKKLVHDGKVVTFLTIGDPAIYSTYSYIAERAKKDGVETVSISGISSINACANRLGINLCCGDEQVHIIPNSESVLSALSLPGTKVFMKSGRDIIKIREILLGRDDIDVYAVSGCGTKDEICYRSAVEFPDSGEYMMTIIVKEK</sequence>
<keyword evidence="4 9" id="KW-0489">Methyltransferase</keyword>
<keyword evidence="5 9" id="KW-0808">Transferase</keyword>
<organism evidence="9 10">
    <name type="scientific">Eubacterium ruminantium</name>
    <dbReference type="NCBI Taxonomy" id="42322"/>
    <lineage>
        <taxon>Bacteria</taxon>
        <taxon>Bacillati</taxon>
        <taxon>Bacillota</taxon>
        <taxon>Clostridia</taxon>
        <taxon>Eubacteriales</taxon>
        <taxon>Eubacteriaceae</taxon>
        <taxon>Eubacterium</taxon>
    </lineage>
</organism>
<dbReference type="InterPro" id="IPR035996">
    <property type="entry name" value="4pyrrol_Methylase_sf"/>
</dbReference>
<dbReference type="PANTHER" id="PTHR43467:SF2">
    <property type="entry name" value="COBALT-PRECORRIN-2 C(20)-METHYLTRANSFERASE"/>
    <property type="match status" value="1"/>
</dbReference>
<evidence type="ECO:0000313" key="9">
    <source>
        <dbReference type="EMBL" id="SKA06860.1"/>
    </source>
</evidence>